<dbReference type="Proteomes" id="UP001221413">
    <property type="component" value="Unassembled WGS sequence"/>
</dbReference>
<dbReference type="AlphaFoldDB" id="A0AAD6IYX4"/>
<organism evidence="2 3">
    <name type="scientific">Drechslerella dactyloides</name>
    <name type="common">Nematode-trapping fungus</name>
    <name type="synonym">Arthrobotrys dactyloides</name>
    <dbReference type="NCBI Taxonomy" id="74499"/>
    <lineage>
        <taxon>Eukaryota</taxon>
        <taxon>Fungi</taxon>
        <taxon>Dikarya</taxon>
        <taxon>Ascomycota</taxon>
        <taxon>Pezizomycotina</taxon>
        <taxon>Orbiliomycetes</taxon>
        <taxon>Orbiliales</taxon>
        <taxon>Orbiliaceae</taxon>
        <taxon>Drechslerella</taxon>
    </lineage>
</organism>
<evidence type="ECO:0000313" key="3">
    <source>
        <dbReference type="Proteomes" id="UP001221413"/>
    </source>
</evidence>
<sequence>MDNSSHYHGGSQPEPQGYDNTANMNRNDGMHAYSNNYAQQPDHGWNNHQYHQPQAGPYGGGGGPANPGDAYQDRYHDDPNMLNSNFGDLSINPSASAHVHAHSHDEGLHADISSYAIRAQGVADVSGRDPPIDMRIMDNDPVCIPNPWVQEGTEATLRDDLRQVRNAQGLQTVGTDAQLPPSTINVALSLLALQCHPAVMGPGPTLGLADDHPAGGDNPLHTTTALCSFIDLAHPHHKGIIATPTRMPVAGGRAGKMGPRVHSDMIGP</sequence>
<feature type="region of interest" description="Disordered" evidence="1">
    <location>
        <begin position="246"/>
        <end position="268"/>
    </location>
</feature>
<protein>
    <submittedName>
        <fullName evidence="2">Uncharacterized protein</fullName>
    </submittedName>
</protein>
<proteinExistence type="predicted"/>
<feature type="region of interest" description="Disordered" evidence="1">
    <location>
        <begin position="1"/>
        <end position="87"/>
    </location>
</feature>
<keyword evidence="3" id="KW-1185">Reference proteome</keyword>
<name>A0AAD6IYX4_DREDA</name>
<comment type="caution">
    <text evidence="2">The sequence shown here is derived from an EMBL/GenBank/DDBJ whole genome shotgun (WGS) entry which is preliminary data.</text>
</comment>
<dbReference type="EMBL" id="JAQGDS010000004">
    <property type="protein sequence ID" value="KAJ6260852.1"/>
    <property type="molecule type" value="Genomic_DNA"/>
</dbReference>
<accession>A0AAD6IYX4</accession>
<evidence type="ECO:0000256" key="1">
    <source>
        <dbReference type="SAM" id="MobiDB-lite"/>
    </source>
</evidence>
<gene>
    <name evidence="2" type="ORF">Dda_3513</name>
</gene>
<reference evidence="2" key="1">
    <citation type="submission" date="2023-01" db="EMBL/GenBank/DDBJ databases">
        <title>The chitinases involved in constricting ring structure development in the nematode-trapping fungus Drechslerella dactyloides.</title>
        <authorList>
            <person name="Wang R."/>
            <person name="Zhang L."/>
            <person name="Tang P."/>
            <person name="Li S."/>
            <person name="Liang L."/>
        </authorList>
    </citation>
    <scope>NUCLEOTIDE SEQUENCE</scope>
    <source>
        <strain evidence="2">YMF1.00031</strain>
    </source>
</reference>
<evidence type="ECO:0000313" key="2">
    <source>
        <dbReference type="EMBL" id="KAJ6260852.1"/>
    </source>
</evidence>